<dbReference type="InterPro" id="IPR013434">
    <property type="entry name" value="CHP02611"/>
</dbReference>
<evidence type="ECO:0000313" key="2">
    <source>
        <dbReference type="EMBL" id="MDR7354722.1"/>
    </source>
</evidence>
<keyword evidence="3" id="KW-1185">Reference proteome</keyword>
<proteinExistence type="predicted"/>
<keyword evidence="1" id="KW-0472">Membrane</keyword>
<dbReference type="NCBIfam" id="TIGR02611">
    <property type="entry name" value="TIGR02611 family protein"/>
    <property type="match status" value="1"/>
</dbReference>
<dbReference type="Pfam" id="PF09656">
    <property type="entry name" value="PGPGW"/>
    <property type="match status" value="1"/>
</dbReference>
<dbReference type="RefSeq" id="WP_277104642.1">
    <property type="nucleotide sequence ID" value="NZ_BAAAJS010000049.1"/>
</dbReference>
<keyword evidence="1" id="KW-1133">Transmembrane helix</keyword>
<name>A0ABU2B7Y4_9CORY</name>
<dbReference type="InterPro" id="IPR019099">
    <property type="entry name" value="Uncharacterised_PGPGW_TM"/>
</dbReference>
<feature type="transmembrane region" description="Helical" evidence="1">
    <location>
        <begin position="29"/>
        <end position="50"/>
    </location>
</feature>
<keyword evidence="1" id="KW-0812">Transmembrane</keyword>
<evidence type="ECO:0000256" key="1">
    <source>
        <dbReference type="SAM" id="Phobius"/>
    </source>
</evidence>
<evidence type="ECO:0000313" key="3">
    <source>
        <dbReference type="Proteomes" id="UP001183619"/>
    </source>
</evidence>
<feature type="transmembrane region" description="Helical" evidence="1">
    <location>
        <begin position="56"/>
        <end position="80"/>
    </location>
</feature>
<dbReference type="EMBL" id="JAVDYF010000001">
    <property type="protein sequence ID" value="MDR7354722.1"/>
    <property type="molecule type" value="Genomic_DNA"/>
</dbReference>
<dbReference type="Proteomes" id="UP001183619">
    <property type="component" value="Unassembled WGS sequence"/>
</dbReference>
<organism evidence="2 3">
    <name type="scientific">Corynebacterium felinum</name>
    <dbReference type="NCBI Taxonomy" id="131318"/>
    <lineage>
        <taxon>Bacteria</taxon>
        <taxon>Bacillati</taxon>
        <taxon>Actinomycetota</taxon>
        <taxon>Actinomycetes</taxon>
        <taxon>Mycobacteriales</taxon>
        <taxon>Corynebacteriaceae</taxon>
        <taxon>Corynebacterium</taxon>
    </lineage>
</organism>
<gene>
    <name evidence="2" type="ORF">J2S37_001260</name>
</gene>
<accession>A0ABU2B7Y4</accession>
<reference evidence="2 3" key="1">
    <citation type="submission" date="2023-07" db="EMBL/GenBank/DDBJ databases">
        <title>Sequencing the genomes of 1000 actinobacteria strains.</title>
        <authorList>
            <person name="Klenk H.-P."/>
        </authorList>
    </citation>
    <scope>NUCLEOTIDE SEQUENCE [LARGE SCALE GENOMIC DNA]</scope>
    <source>
        <strain evidence="2 3">DSM 44508</strain>
    </source>
</reference>
<sequence length="139" mass="15567">MSSMREAVAAKVEAITRQHELMKTKRYGFLVRPTVLCIGWLVVVFGLITIPFPGPGWLTVFIGVGILSLELHWASRLLAWGVKTYDRFHTWYRGRSRAVRYGLVTASCAVVWVVVGTTVFAAWKLGAFPALDPVMHAMM</sequence>
<feature type="transmembrane region" description="Helical" evidence="1">
    <location>
        <begin position="101"/>
        <end position="123"/>
    </location>
</feature>
<protein>
    <submittedName>
        <fullName evidence="2">Uncharacterized protein (TIGR02611 family)</fullName>
    </submittedName>
</protein>
<comment type="caution">
    <text evidence="2">The sequence shown here is derived from an EMBL/GenBank/DDBJ whole genome shotgun (WGS) entry which is preliminary data.</text>
</comment>